<evidence type="ECO:0000313" key="2">
    <source>
        <dbReference type="EMBL" id="CAB3232038.1"/>
    </source>
</evidence>
<keyword evidence="1" id="KW-0812">Transmembrane</keyword>
<sequence>MPFPCCPKFKRCCWCTRHLRVACVFIVLWSMLATCHSCGILMWPACPTQYTDESNPLFKPSFVFMWILLILNMLTVVCSFGFLLTLLFGRFLSFAEAFLSLGLLSAFFMLCHGVITLTMFLTRHEYNFDCWNPSDGIAHIIYFIVWSYFICIANSYVYQLRGEY</sequence>
<reference evidence="4 5" key="1">
    <citation type="submission" date="2020-04" db="EMBL/GenBank/DDBJ databases">
        <authorList>
            <person name="Wallbank WR R."/>
            <person name="Pardo Diaz C."/>
            <person name="Kozak K."/>
            <person name="Martin S."/>
            <person name="Jiggins C."/>
            <person name="Moest M."/>
            <person name="Warren A I."/>
            <person name="Byers J.R.P. K."/>
            <person name="Montejo-Kovacevich G."/>
            <person name="Yen C E."/>
        </authorList>
    </citation>
    <scope>NUCLEOTIDE SEQUENCE [LARGE SCALE GENOMIC DNA]</scope>
</reference>
<feature type="transmembrane region" description="Helical" evidence="1">
    <location>
        <begin position="63"/>
        <end position="86"/>
    </location>
</feature>
<dbReference type="OrthoDB" id="7354947at2759"/>
<organism evidence="3 5">
    <name type="scientific">Arctia plantaginis</name>
    <name type="common">Wood tiger moth</name>
    <name type="synonym">Phalaena plantaginis</name>
    <dbReference type="NCBI Taxonomy" id="874455"/>
    <lineage>
        <taxon>Eukaryota</taxon>
        <taxon>Metazoa</taxon>
        <taxon>Ecdysozoa</taxon>
        <taxon>Arthropoda</taxon>
        <taxon>Hexapoda</taxon>
        <taxon>Insecta</taxon>
        <taxon>Pterygota</taxon>
        <taxon>Neoptera</taxon>
        <taxon>Endopterygota</taxon>
        <taxon>Lepidoptera</taxon>
        <taxon>Glossata</taxon>
        <taxon>Ditrysia</taxon>
        <taxon>Noctuoidea</taxon>
        <taxon>Erebidae</taxon>
        <taxon>Arctiinae</taxon>
        <taxon>Arctia</taxon>
    </lineage>
</organism>
<evidence type="ECO:0000313" key="5">
    <source>
        <dbReference type="Proteomes" id="UP000494256"/>
    </source>
</evidence>
<evidence type="ECO:0000256" key="1">
    <source>
        <dbReference type="SAM" id="Phobius"/>
    </source>
</evidence>
<gene>
    <name evidence="3" type="ORF">APLA_LOCUS13669</name>
    <name evidence="2" type="ORF">APLA_LOCUS4686</name>
</gene>
<evidence type="ECO:0000313" key="4">
    <source>
        <dbReference type="Proteomes" id="UP000494106"/>
    </source>
</evidence>
<dbReference type="Proteomes" id="UP000494256">
    <property type="component" value="Unassembled WGS sequence"/>
</dbReference>
<accession>A0A8S1ATB7</accession>
<comment type="caution">
    <text evidence="3">The sequence shown here is derived from an EMBL/GenBank/DDBJ whole genome shotgun (WGS) entry which is preliminary data.</text>
</comment>
<proteinExistence type="predicted"/>
<dbReference type="Proteomes" id="UP000494106">
    <property type="component" value="Unassembled WGS sequence"/>
</dbReference>
<name>A0A8S1ATB7_ARCPL</name>
<feature type="transmembrane region" description="Helical" evidence="1">
    <location>
        <begin position="140"/>
        <end position="158"/>
    </location>
</feature>
<feature type="transmembrane region" description="Helical" evidence="1">
    <location>
        <begin position="98"/>
        <end position="120"/>
    </location>
</feature>
<dbReference type="AlphaFoldDB" id="A0A8S1ATB7"/>
<feature type="transmembrane region" description="Helical" evidence="1">
    <location>
        <begin position="21"/>
        <end position="43"/>
    </location>
</feature>
<keyword evidence="1" id="KW-0472">Membrane</keyword>
<dbReference type="EMBL" id="CADEBC010000476">
    <property type="protein sequence ID" value="CAB3232038.1"/>
    <property type="molecule type" value="Genomic_DNA"/>
</dbReference>
<dbReference type="EMBL" id="CADEBD010000360">
    <property type="protein sequence ID" value="CAB3251573.1"/>
    <property type="molecule type" value="Genomic_DNA"/>
</dbReference>
<keyword evidence="1" id="KW-1133">Transmembrane helix</keyword>
<keyword evidence="4" id="KW-1185">Reference proteome</keyword>
<evidence type="ECO:0000313" key="3">
    <source>
        <dbReference type="EMBL" id="CAB3251573.1"/>
    </source>
</evidence>
<protein>
    <submittedName>
        <fullName evidence="3">Uncharacterized protein</fullName>
    </submittedName>
</protein>